<evidence type="ECO:0000313" key="2">
    <source>
        <dbReference type="EMBL" id="MBC5667936.1"/>
    </source>
</evidence>
<organism evidence="2 3">
    <name type="scientific">Eubacterium segne</name>
    <dbReference type="NCBI Taxonomy" id="2763045"/>
    <lineage>
        <taxon>Bacteria</taxon>
        <taxon>Bacillati</taxon>
        <taxon>Bacillota</taxon>
        <taxon>Clostridia</taxon>
        <taxon>Eubacteriales</taxon>
        <taxon>Eubacteriaceae</taxon>
        <taxon>Eubacterium</taxon>
    </lineage>
</organism>
<feature type="transmembrane region" description="Helical" evidence="1">
    <location>
        <begin position="77"/>
        <end position="96"/>
    </location>
</feature>
<keyword evidence="1" id="KW-0812">Transmembrane</keyword>
<protein>
    <submittedName>
        <fullName evidence="2">Uncharacterized protein</fullName>
    </submittedName>
</protein>
<gene>
    <name evidence="2" type="ORF">H8S00_08085</name>
</gene>
<sequence length="149" mass="16863">MNYKLAEKNYKIYAFILGIITGTLVYNFLGIDFSFNNVENIKFNNLFDGIIYVLLGDVKFLLGIFILSFFRIKDKIVPFFVFYFAFVLAGIITVSVSSHTLLLVGAGIDTMAKIIGTVYMCDGNRKNVGRGISFLIFIISSLLQNFFIF</sequence>
<dbReference type="EMBL" id="JACOOZ010000005">
    <property type="protein sequence ID" value="MBC5667936.1"/>
    <property type="molecule type" value="Genomic_DNA"/>
</dbReference>
<keyword evidence="3" id="KW-1185">Reference proteome</keyword>
<feature type="transmembrane region" description="Helical" evidence="1">
    <location>
        <begin position="102"/>
        <end position="121"/>
    </location>
</feature>
<comment type="caution">
    <text evidence="2">The sequence shown here is derived from an EMBL/GenBank/DDBJ whole genome shotgun (WGS) entry which is preliminary data.</text>
</comment>
<evidence type="ECO:0000313" key="3">
    <source>
        <dbReference type="Proteomes" id="UP000597877"/>
    </source>
</evidence>
<proteinExistence type="predicted"/>
<feature type="transmembrane region" description="Helical" evidence="1">
    <location>
        <begin position="49"/>
        <end position="70"/>
    </location>
</feature>
<reference evidence="2 3" key="1">
    <citation type="submission" date="2020-08" db="EMBL/GenBank/DDBJ databases">
        <title>Genome public.</title>
        <authorList>
            <person name="Liu C."/>
            <person name="Sun Q."/>
        </authorList>
    </citation>
    <scope>NUCLEOTIDE SEQUENCE [LARGE SCALE GENOMIC DNA]</scope>
    <source>
        <strain evidence="2 3">BX4</strain>
    </source>
</reference>
<dbReference type="Proteomes" id="UP000597877">
    <property type="component" value="Unassembled WGS sequence"/>
</dbReference>
<dbReference type="RefSeq" id="WP_021953153.1">
    <property type="nucleotide sequence ID" value="NZ_JACOOZ010000005.1"/>
</dbReference>
<name>A0ABR7F2U7_9FIRM</name>
<evidence type="ECO:0000256" key="1">
    <source>
        <dbReference type="SAM" id="Phobius"/>
    </source>
</evidence>
<feature type="transmembrane region" description="Helical" evidence="1">
    <location>
        <begin position="128"/>
        <end position="148"/>
    </location>
</feature>
<keyword evidence="1" id="KW-1133">Transmembrane helix</keyword>
<accession>A0ABR7F2U7</accession>
<keyword evidence="1" id="KW-0472">Membrane</keyword>
<feature type="transmembrane region" description="Helical" evidence="1">
    <location>
        <begin position="12"/>
        <end position="29"/>
    </location>
</feature>